<comment type="similarity">
    <text evidence="2 16">Belongs to the cytochrome c oxidase subunit 2 family.</text>
</comment>
<dbReference type="Gene3D" id="2.60.40.420">
    <property type="entry name" value="Cupredoxins - blue copper proteins"/>
    <property type="match status" value="1"/>
</dbReference>
<keyword evidence="9" id="KW-0460">Magnesium</keyword>
<keyword evidence="13 16" id="KW-0186">Copper</keyword>
<dbReference type="PANTHER" id="PTHR22888:SF9">
    <property type="entry name" value="CYTOCHROME C OXIDASE SUBUNIT 2"/>
    <property type="match status" value="1"/>
</dbReference>
<evidence type="ECO:0000256" key="10">
    <source>
        <dbReference type="ARBA" id="ARBA00022967"/>
    </source>
</evidence>
<evidence type="ECO:0000256" key="11">
    <source>
        <dbReference type="ARBA" id="ARBA00022982"/>
    </source>
</evidence>
<evidence type="ECO:0000256" key="1">
    <source>
        <dbReference type="ARBA" id="ARBA00004448"/>
    </source>
</evidence>
<feature type="domain" description="Cytochrome oxidase subunit II transmembrane region profile" evidence="19">
    <location>
        <begin position="1"/>
        <end position="75"/>
    </location>
</feature>
<evidence type="ECO:0000313" key="20">
    <source>
        <dbReference type="EMBL" id="AKS04057.1"/>
    </source>
</evidence>
<dbReference type="PROSITE" id="PS00078">
    <property type="entry name" value="COX2"/>
    <property type="match status" value="1"/>
</dbReference>
<dbReference type="InterPro" id="IPR002429">
    <property type="entry name" value="CcO_II-like_C"/>
</dbReference>
<dbReference type="GO" id="GO:0004129">
    <property type="term" value="F:cytochrome-c oxidase activity"/>
    <property type="evidence" value="ECO:0007669"/>
    <property type="project" value="UniProtKB-EC"/>
</dbReference>
<evidence type="ECO:0000256" key="13">
    <source>
        <dbReference type="ARBA" id="ARBA00023008"/>
    </source>
</evidence>
<evidence type="ECO:0000256" key="2">
    <source>
        <dbReference type="ARBA" id="ARBA00007866"/>
    </source>
</evidence>
<keyword evidence="7 16" id="KW-0479">Metal-binding</keyword>
<dbReference type="FunFam" id="2.60.40.420:FF:000001">
    <property type="entry name" value="Cytochrome c oxidase subunit 2"/>
    <property type="match status" value="1"/>
</dbReference>
<dbReference type="GO" id="GO:0005507">
    <property type="term" value="F:copper ion binding"/>
    <property type="evidence" value="ECO:0007669"/>
    <property type="project" value="InterPro"/>
</dbReference>
<comment type="catalytic activity">
    <reaction evidence="15">
        <text>4 Fe(II)-[cytochrome c] + O2 + 8 H(+)(in) = 4 Fe(III)-[cytochrome c] + 2 H2O + 4 H(+)(out)</text>
        <dbReference type="Rhea" id="RHEA:11436"/>
        <dbReference type="Rhea" id="RHEA-COMP:10350"/>
        <dbReference type="Rhea" id="RHEA-COMP:14399"/>
        <dbReference type="ChEBI" id="CHEBI:15377"/>
        <dbReference type="ChEBI" id="CHEBI:15378"/>
        <dbReference type="ChEBI" id="CHEBI:15379"/>
        <dbReference type="ChEBI" id="CHEBI:29033"/>
        <dbReference type="ChEBI" id="CHEBI:29034"/>
        <dbReference type="EC" id="7.1.1.9"/>
    </reaction>
    <physiologicalReaction direction="left-to-right" evidence="15">
        <dbReference type="Rhea" id="RHEA:11437"/>
    </physiologicalReaction>
</comment>
<keyword evidence="8 16" id="KW-0999">Mitochondrion inner membrane</keyword>
<evidence type="ECO:0000256" key="15">
    <source>
        <dbReference type="ARBA" id="ARBA00049512"/>
    </source>
</evidence>
<evidence type="ECO:0000256" key="16">
    <source>
        <dbReference type="RuleBase" id="RU000457"/>
    </source>
</evidence>
<keyword evidence="6 16" id="KW-0812">Transmembrane</keyword>
<keyword evidence="14 16" id="KW-0472">Membrane</keyword>
<dbReference type="InterPro" id="IPR045187">
    <property type="entry name" value="CcO_II"/>
</dbReference>
<reference evidence="21" key="1">
    <citation type="submission" date="2015-03" db="EMBL/GenBank/DDBJ databases">
        <title>Mitochondrial variation in chaetognaths.</title>
        <authorList>
            <person name="Marletaz F."/>
            <person name="Le Parco Y."/>
            <person name="Liu S."/>
            <person name="Peijnenburg K."/>
        </authorList>
    </citation>
    <scope>NUCLEOTIDE SEQUENCE</scope>
    <source>
        <strain evidence="20">SS-S1-28</strain>
        <strain evidence="21">SS-S1-29</strain>
    </source>
</reference>
<dbReference type="EMBL" id="KP899756">
    <property type="protein sequence ID" value="AKS04057.1"/>
    <property type="molecule type" value="Genomic_DNA"/>
</dbReference>
<evidence type="ECO:0000256" key="17">
    <source>
        <dbReference type="SAM" id="Phobius"/>
    </source>
</evidence>
<dbReference type="InterPro" id="IPR011759">
    <property type="entry name" value="Cyt_c_oxidase_su2_TM_dom"/>
</dbReference>
<dbReference type="PROSITE" id="PS50999">
    <property type="entry name" value="COX2_TM"/>
    <property type="match status" value="1"/>
</dbReference>
<feature type="domain" description="Cytochrome oxidase subunit II copper A binding" evidence="18">
    <location>
        <begin position="76"/>
        <end position="203"/>
    </location>
</feature>
<evidence type="ECO:0000256" key="3">
    <source>
        <dbReference type="ARBA" id="ARBA00015946"/>
    </source>
</evidence>
<evidence type="ECO:0000256" key="14">
    <source>
        <dbReference type="ARBA" id="ARBA00023136"/>
    </source>
</evidence>
<evidence type="ECO:0000313" key="21">
    <source>
        <dbReference type="EMBL" id="AKS04126.1"/>
    </source>
</evidence>
<dbReference type="PROSITE" id="PS50857">
    <property type="entry name" value="COX2_CUA"/>
    <property type="match status" value="1"/>
</dbReference>
<dbReference type="InterPro" id="IPR001505">
    <property type="entry name" value="Copper_CuA"/>
</dbReference>
<keyword evidence="5 16" id="KW-0679">Respiratory chain</keyword>
<evidence type="ECO:0000256" key="6">
    <source>
        <dbReference type="ARBA" id="ARBA00022692"/>
    </source>
</evidence>
<gene>
    <name evidence="21" type="primary">COX2</name>
</gene>
<dbReference type="Pfam" id="PF00116">
    <property type="entry name" value="COX2"/>
    <property type="match status" value="1"/>
</dbReference>
<dbReference type="PRINTS" id="PR01166">
    <property type="entry name" value="CYCOXIDASEII"/>
</dbReference>
<organism evidence="21">
    <name type="scientific">Parasagitta setosa</name>
    <dbReference type="NCBI Taxonomy" id="366441"/>
    <lineage>
        <taxon>Eukaryota</taxon>
        <taxon>Metazoa</taxon>
        <taxon>Spiralia</taxon>
        <taxon>Gnathifera</taxon>
        <taxon>Chaetognatha</taxon>
        <taxon>Sagittoidea</taxon>
        <taxon>Aphragmophora</taxon>
        <taxon>Ctenodontina</taxon>
        <taxon>Sagittidae</taxon>
        <taxon>Parasagitta</taxon>
    </lineage>
</organism>
<protein>
    <recommendedName>
        <fullName evidence="3 16">Cytochrome c oxidase subunit 2</fullName>
    </recommendedName>
</protein>
<accession>A0A141CKT0</accession>
<dbReference type="PANTHER" id="PTHR22888">
    <property type="entry name" value="CYTOCHROME C OXIDASE, SUBUNIT II"/>
    <property type="match status" value="1"/>
</dbReference>
<dbReference type="Gene3D" id="1.10.287.90">
    <property type="match status" value="1"/>
</dbReference>
<comment type="function">
    <text evidence="16">Component of the cytochrome c oxidase, the last enzyme in the mitochondrial electron transport chain which drives oxidative phosphorylation. The respiratory chain contains 3 multisubunit complexes succinate dehydrogenase (complex II, CII), ubiquinol-cytochrome c oxidoreductase (cytochrome b-c1 complex, complex III, CIII) and cytochrome c oxidase (complex IV, CIV), that cooperate to transfer electrons derived from NADH and succinate to molecular oxygen, creating an electrochemical gradient over the inner membrane that drives transmembrane transport and the ATP synthase. Cytochrome c oxidase is the component of the respiratory chain that catalyzes the reduction of oxygen to water. Electrons originating from reduced cytochrome c in the intermembrane space (IMS) are transferred via the dinuclear copper A center (CU(A)) of subunit 2 and heme A of subunit 1 to the active site in subunit 1, a binuclear center (BNC) formed by heme A3 and copper B (CU(B)). The BNC reduces molecular oxygen to 2 water molecules using 4 electrons from cytochrome c in the IMS and 4 protons from the mitochondrial matrix.</text>
</comment>
<evidence type="ECO:0000259" key="19">
    <source>
        <dbReference type="PROSITE" id="PS50999"/>
    </source>
</evidence>
<dbReference type="Pfam" id="PF02790">
    <property type="entry name" value="COX2_TM"/>
    <property type="match status" value="1"/>
</dbReference>
<keyword evidence="12 17" id="KW-1133">Transmembrane helix</keyword>
<dbReference type="InterPro" id="IPR036257">
    <property type="entry name" value="Cyt_c_oxidase_su2_TM_sf"/>
</dbReference>
<evidence type="ECO:0000256" key="12">
    <source>
        <dbReference type="ARBA" id="ARBA00022989"/>
    </source>
</evidence>
<geneLocation type="mitochondrion" evidence="21"/>
<dbReference type="InterPro" id="IPR008972">
    <property type="entry name" value="Cupredoxin"/>
</dbReference>
<evidence type="ECO:0000259" key="18">
    <source>
        <dbReference type="PROSITE" id="PS50857"/>
    </source>
</evidence>
<keyword evidence="11 16" id="KW-0249">Electron transport</keyword>
<dbReference type="EMBL" id="KP899763">
    <property type="protein sequence ID" value="AKS04126.1"/>
    <property type="molecule type" value="Genomic_DNA"/>
</dbReference>
<name>A0A141CKT0_9BILA</name>
<dbReference type="CDD" id="cd13912">
    <property type="entry name" value="CcO_II_C"/>
    <property type="match status" value="1"/>
</dbReference>
<feature type="transmembrane region" description="Helical" evidence="17">
    <location>
        <begin position="7"/>
        <end position="27"/>
    </location>
</feature>
<evidence type="ECO:0000256" key="7">
    <source>
        <dbReference type="ARBA" id="ARBA00022723"/>
    </source>
</evidence>
<dbReference type="InterPro" id="IPR034210">
    <property type="entry name" value="CcO_II_C"/>
</dbReference>
<comment type="subcellular location">
    <subcellularLocation>
        <location evidence="1 16">Mitochondrion inner membrane</location>
        <topology evidence="1 16">Multi-pass membrane protein</topology>
    </subcellularLocation>
</comment>
<keyword evidence="10" id="KW-1278">Translocase</keyword>
<evidence type="ECO:0000256" key="8">
    <source>
        <dbReference type="ARBA" id="ARBA00022792"/>
    </source>
</evidence>
<evidence type="ECO:0000256" key="9">
    <source>
        <dbReference type="ARBA" id="ARBA00022842"/>
    </source>
</evidence>
<proteinExistence type="inferred from homology"/>
<dbReference type="GO" id="GO:0042773">
    <property type="term" value="P:ATP synthesis coupled electron transport"/>
    <property type="evidence" value="ECO:0007669"/>
    <property type="project" value="TreeGrafter"/>
</dbReference>
<comment type="cofactor">
    <cofactor evidence="16">
        <name>Cu cation</name>
        <dbReference type="ChEBI" id="CHEBI:23378"/>
    </cofactor>
    <text evidence="16">Binds a copper A center.</text>
</comment>
<keyword evidence="16 21" id="KW-0496">Mitochondrion</keyword>
<sequence length="205" mass="23235">MEQLNFFHDWVMIFVSSIAVGVLWYLVILTSKQPSHRSLIEAQGVEFGWTALPCLVLVAIALPSLRLLYMVDESGSPELTIKTVGHQWYWSYEYSDLNEIEFDSYMTSSPYRLLDCDHRILFPSQTPIRVLVTAADVLHSWTVPTMGIKADAVPGRLNQLTFFSDRSGMFFGQCSEICGSNHSFMPISVECIPSNKFGEFLMSMV</sequence>
<dbReference type="AlphaFoldDB" id="A0A141CKT0"/>
<feature type="transmembrane region" description="Helical" evidence="17">
    <location>
        <begin position="47"/>
        <end position="69"/>
    </location>
</feature>
<dbReference type="SUPFAM" id="SSF81464">
    <property type="entry name" value="Cytochrome c oxidase subunit II-like, transmembrane region"/>
    <property type="match status" value="1"/>
</dbReference>
<dbReference type="GO" id="GO:0005743">
    <property type="term" value="C:mitochondrial inner membrane"/>
    <property type="evidence" value="ECO:0007669"/>
    <property type="project" value="UniProtKB-SubCell"/>
</dbReference>
<keyword evidence="4 16" id="KW-0813">Transport</keyword>
<dbReference type="SUPFAM" id="SSF49503">
    <property type="entry name" value="Cupredoxins"/>
    <property type="match status" value="1"/>
</dbReference>
<evidence type="ECO:0000256" key="5">
    <source>
        <dbReference type="ARBA" id="ARBA00022660"/>
    </source>
</evidence>
<evidence type="ECO:0000256" key="4">
    <source>
        <dbReference type="ARBA" id="ARBA00022448"/>
    </source>
</evidence>